<accession>A0AAW7X059</accession>
<proteinExistence type="inferred from homology"/>
<feature type="region of interest" description="Disordered" evidence="14">
    <location>
        <begin position="142"/>
        <end position="216"/>
    </location>
</feature>
<feature type="compositionally biased region" description="Polar residues" evidence="14">
    <location>
        <begin position="151"/>
        <end position="160"/>
    </location>
</feature>
<evidence type="ECO:0000256" key="10">
    <source>
        <dbReference type="ARBA" id="ARBA00023136"/>
    </source>
</evidence>
<keyword evidence="9" id="KW-0342">GTP-binding</keyword>
<comment type="subcellular location">
    <subcellularLocation>
        <location evidence="1">Cell membrane</location>
        <topology evidence="1">Peripheral membrane protein</topology>
        <orientation evidence="1">Cytoplasmic side</orientation>
    </subcellularLocation>
</comment>
<keyword evidence="7" id="KW-1005">Bacterial flagellum biogenesis</keyword>
<evidence type="ECO:0000256" key="8">
    <source>
        <dbReference type="ARBA" id="ARBA00022927"/>
    </source>
</evidence>
<keyword evidence="8" id="KW-0653">Protein transport</keyword>
<feature type="compositionally biased region" description="Polar residues" evidence="14">
    <location>
        <begin position="189"/>
        <end position="216"/>
    </location>
</feature>
<dbReference type="NCBIfam" id="TIGR03499">
    <property type="entry name" value="FlhF"/>
    <property type="match status" value="1"/>
</dbReference>
<dbReference type="GO" id="GO:0044781">
    <property type="term" value="P:bacterial-type flagellum organization"/>
    <property type="evidence" value="ECO:0007669"/>
    <property type="project" value="UniProtKB-UniRule"/>
</dbReference>
<comment type="caution">
    <text evidence="17">The sequence shown here is derived from an EMBL/GenBank/DDBJ whole genome shotgun (WGS) entry which is preliminary data.</text>
</comment>
<dbReference type="RefSeq" id="WP_216064205.1">
    <property type="nucleotide sequence ID" value="NZ_JAHKPP010000027.1"/>
</dbReference>
<dbReference type="InterPro" id="IPR020006">
    <property type="entry name" value="FlhF"/>
</dbReference>
<dbReference type="Pfam" id="PF00448">
    <property type="entry name" value="SRP54"/>
    <property type="match status" value="1"/>
</dbReference>
<keyword evidence="10" id="KW-0472">Membrane</keyword>
<evidence type="ECO:0000256" key="3">
    <source>
        <dbReference type="ARBA" id="ARBA00014919"/>
    </source>
</evidence>
<dbReference type="FunFam" id="3.40.50.300:FF:000695">
    <property type="entry name" value="Flagellar biosynthesis regulator FlhF"/>
    <property type="match status" value="1"/>
</dbReference>
<keyword evidence="6" id="KW-0547">Nucleotide-binding</keyword>
<dbReference type="SMART" id="SM00962">
    <property type="entry name" value="SRP54"/>
    <property type="match status" value="1"/>
</dbReference>
<dbReference type="InterPro" id="IPR003593">
    <property type="entry name" value="AAA+_ATPase"/>
</dbReference>
<evidence type="ECO:0000256" key="4">
    <source>
        <dbReference type="ARBA" id="ARBA00022448"/>
    </source>
</evidence>
<dbReference type="GO" id="GO:0015031">
    <property type="term" value="P:protein transport"/>
    <property type="evidence" value="ECO:0007669"/>
    <property type="project" value="UniProtKB-KW"/>
</dbReference>
<evidence type="ECO:0000256" key="13">
    <source>
        <dbReference type="NCBIfam" id="TIGR03499"/>
    </source>
</evidence>
<dbReference type="InterPro" id="IPR047040">
    <property type="entry name" value="FlhF__GTPase_dom"/>
</dbReference>
<comment type="function">
    <text evidence="12">Necessary for flagellar biosynthesis. May be involved in translocation of the flagellum.</text>
</comment>
<dbReference type="GO" id="GO:0003924">
    <property type="term" value="F:GTPase activity"/>
    <property type="evidence" value="ECO:0007669"/>
    <property type="project" value="UniProtKB-UniRule"/>
</dbReference>
<dbReference type="SMART" id="SM00382">
    <property type="entry name" value="AAA"/>
    <property type="match status" value="1"/>
</dbReference>
<evidence type="ECO:0000256" key="1">
    <source>
        <dbReference type="ARBA" id="ARBA00004413"/>
    </source>
</evidence>
<evidence type="ECO:0000313" key="17">
    <source>
        <dbReference type="EMBL" id="MDO6421023.1"/>
    </source>
</evidence>
<keyword evidence="17" id="KW-0969">Cilium</keyword>
<keyword evidence="5" id="KW-1003">Cell membrane</keyword>
<feature type="domain" description="SRP54-type proteins GTP-binding" evidence="16">
    <location>
        <begin position="317"/>
        <end position="509"/>
    </location>
</feature>
<keyword evidence="11" id="KW-1006">Bacterial flagellum protein export</keyword>
<gene>
    <name evidence="17" type="primary">flhF</name>
    <name evidence="17" type="ORF">Q4521_00910</name>
</gene>
<dbReference type="CDD" id="cd17873">
    <property type="entry name" value="FlhF"/>
    <property type="match status" value="1"/>
</dbReference>
<keyword evidence="17" id="KW-0282">Flagellum</keyword>
<comment type="similarity">
    <text evidence="2">Belongs to the GTP-binding SRP family.</text>
</comment>
<organism evidence="17 18">
    <name type="scientific">Saccharophagus degradans</name>
    <dbReference type="NCBI Taxonomy" id="86304"/>
    <lineage>
        <taxon>Bacteria</taxon>
        <taxon>Pseudomonadati</taxon>
        <taxon>Pseudomonadota</taxon>
        <taxon>Gammaproteobacteria</taxon>
        <taxon>Cellvibrionales</taxon>
        <taxon>Cellvibrionaceae</taxon>
        <taxon>Saccharophagus</taxon>
    </lineage>
</organism>
<name>A0AAW7X059_9GAMM</name>
<dbReference type="GO" id="GO:0006614">
    <property type="term" value="P:SRP-dependent cotranslational protein targeting to membrane"/>
    <property type="evidence" value="ECO:0007669"/>
    <property type="project" value="UniProtKB-UniRule"/>
</dbReference>
<evidence type="ECO:0000256" key="9">
    <source>
        <dbReference type="ARBA" id="ARBA00023134"/>
    </source>
</evidence>
<evidence type="ECO:0000256" key="6">
    <source>
        <dbReference type="ARBA" id="ARBA00022741"/>
    </source>
</evidence>
<dbReference type="InterPro" id="IPR000897">
    <property type="entry name" value="SRP54_GTPase_dom"/>
</dbReference>
<feature type="region of interest" description="Disordered" evidence="14">
    <location>
        <begin position="107"/>
        <end position="127"/>
    </location>
</feature>
<dbReference type="GO" id="GO:0005047">
    <property type="term" value="F:signal recognition particle binding"/>
    <property type="evidence" value="ECO:0007669"/>
    <property type="project" value="TreeGrafter"/>
</dbReference>
<feature type="domain" description="AAA+ ATPase" evidence="15">
    <location>
        <begin position="316"/>
        <end position="463"/>
    </location>
</feature>
<evidence type="ECO:0000313" key="18">
    <source>
        <dbReference type="Proteomes" id="UP001169760"/>
    </source>
</evidence>
<sequence length="527" mass="57534">MFNDHPQGRGNGGEPAKTQIKRFVAPSMARALQLVRDEMGPEAVILSSQRTPNGVEVITSVEPDLPTRGIDVRREFGQNFDADLDHPMESDSAWRMQAGIDQAAASFKANASVDSRPAAGNKRDPEQLAQEIERARERMLAAKREAREAPSDQSFHQFVKQQAQQAPAQQSAPAQERPTPKEYNRYSDEPSQFNKPSSYAEQSFATAMNHQQSAPQETLRLNELQSELADMRLLLEQQLWHMNENQQRTSMPSQIKLPVGYSLVGDHLKRLGLSENLVQELLLEQDGTTRPSEAWKGCLAKLSRRIPALKGDMVSGGGVFAFVGPTGVGKTTTIAKLAARFVLENGPGKVAIITTDTYRVGAHDQLRSLGRILGVPVRALDKDHSLPVLLASLKQFPLILVDTAGFRQGDALLKEQLRQLDTCPTMRRILVMACNSQLQTLKASVHAYAGMRGVDACVITKVDESLSMGEALSVLVEKSVPVAYTTDGQEIPKDIAPASGHALIAKAVALAKQAQEVEKQGNGMAAL</sequence>
<dbReference type="GO" id="GO:0005525">
    <property type="term" value="F:GTP binding"/>
    <property type="evidence" value="ECO:0007669"/>
    <property type="project" value="UniProtKB-UniRule"/>
</dbReference>
<dbReference type="EMBL" id="JAUOPB010000001">
    <property type="protein sequence ID" value="MDO6421023.1"/>
    <property type="molecule type" value="Genomic_DNA"/>
</dbReference>
<reference evidence="17" key="1">
    <citation type="submission" date="2023-07" db="EMBL/GenBank/DDBJ databases">
        <title>Genome content predicts the carbon catabolic preferences of heterotrophic bacteria.</title>
        <authorList>
            <person name="Gralka M."/>
        </authorList>
    </citation>
    <scope>NUCLEOTIDE SEQUENCE</scope>
    <source>
        <strain evidence="17">I3M17_2</strain>
    </source>
</reference>
<evidence type="ECO:0000256" key="12">
    <source>
        <dbReference type="ARBA" id="ARBA00025337"/>
    </source>
</evidence>
<protein>
    <recommendedName>
        <fullName evidence="3 13">Flagellar biosynthesis protein FlhF</fullName>
    </recommendedName>
</protein>
<dbReference type="PANTHER" id="PTHR43134:SF3">
    <property type="entry name" value="FLAGELLAR BIOSYNTHESIS PROTEIN FLHF"/>
    <property type="match status" value="1"/>
</dbReference>
<dbReference type="Proteomes" id="UP001169760">
    <property type="component" value="Unassembled WGS sequence"/>
</dbReference>
<evidence type="ECO:0000259" key="15">
    <source>
        <dbReference type="SMART" id="SM00382"/>
    </source>
</evidence>
<evidence type="ECO:0000256" key="7">
    <source>
        <dbReference type="ARBA" id="ARBA00022795"/>
    </source>
</evidence>
<evidence type="ECO:0000256" key="11">
    <source>
        <dbReference type="ARBA" id="ARBA00023225"/>
    </source>
</evidence>
<dbReference type="AlphaFoldDB" id="A0AAW7X059"/>
<dbReference type="PANTHER" id="PTHR43134">
    <property type="entry name" value="SIGNAL RECOGNITION PARTICLE RECEPTOR SUBUNIT ALPHA"/>
    <property type="match status" value="1"/>
</dbReference>
<keyword evidence="4" id="KW-0813">Transport</keyword>
<evidence type="ECO:0000256" key="14">
    <source>
        <dbReference type="SAM" id="MobiDB-lite"/>
    </source>
</evidence>
<feature type="compositionally biased region" description="Basic and acidic residues" evidence="14">
    <location>
        <begin position="178"/>
        <end position="188"/>
    </location>
</feature>
<evidence type="ECO:0000259" key="16">
    <source>
        <dbReference type="SMART" id="SM00962"/>
    </source>
</evidence>
<evidence type="ECO:0000256" key="5">
    <source>
        <dbReference type="ARBA" id="ARBA00022475"/>
    </source>
</evidence>
<feature type="compositionally biased region" description="Low complexity" evidence="14">
    <location>
        <begin position="161"/>
        <end position="175"/>
    </location>
</feature>
<keyword evidence="17" id="KW-0966">Cell projection</keyword>
<evidence type="ECO:0000256" key="2">
    <source>
        <dbReference type="ARBA" id="ARBA00008531"/>
    </source>
</evidence>
<dbReference type="GO" id="GO:0005886">
    <property type="term" value="C:plasma membrane"/>
    <property type="evidence" value="ECO:0007669"/>
    <property type="project" value="UniProtKB-SubCell"/>
</dbReference>